<dbReference type="OrthoDB" id="9764035at2"/>
<protein>
    <recommendedName>
        <fullName evidence="9">Hydrogenobyrinate a,c-diamide synthase</fullName>
        <ecNumber evidence="9">6.3.5.9</ecNumber>
    </recommendedName>
    <alternativeName>
        <fullName evidence="9">Hydrogenobyrinic acid a,c-diamide synthase</fullName>
    </alternativeName>
</protein>
<evidence type="ECO:0000256" key="4">
    <source>
        <dbReference type="ARBA" id="ARBA00022598"/>
    </source>
</evidence>
<comment type="function">
    <text evidence="9">Catalyzes the ATP-dependent amidation of the two carboxylate groups at positions a and c of hydrogenobyrinate, using either L-glutamine or ammonia as the nitrogen source.</text>
</comment>
<keyword evidence="13" id="KW-1185">Reference proteome</keyword>
<reference evidence="12 13" key="1">
    <citation type="submission" date="2019-09" db="EMBL/GenBank/DDBJ databases">
        <title>Draft Whole-Genome sequence of Blastochloris sulfoviridis DSM 729.</title>
        <authorList>
            <person name="Meyer T.E."/>
            <person name="Kyndt J.A."/>
        </authorList>
    </citation>
    <scope>NUCLEOTIDE SEQUENCE [LARGE SCALE GENOMIC DNA]</scope>
    <source>
        <strain evidence="12 13">DSM 729</strain>
    </source>
</reference>
<dbReference type="NCBIfam" id="NF002204">
    <property type="entry name" value="PRK01077.1"/>
    <property type="match status" value="1"/>
</dbReference>
<keyword evidence="8 9" id="KW-0315">Glutamine amidotransferase</keyword>
<dbReference type="GO" id="GO:0005524">
    <property type="term" value="F:ATP binding"/>
    <property type="evidence" value="ECO:0007669"/>
    <property type="project" value="UniProtKB-UniRule"/>
</dbReference>
<evidence type="ECO:0000256" key="3">
    <source>
        <dbReference type="ARBA" id="ARBA00022573"/>
    </source>
</evidence>
<feature type="domain" description="CobQ/CobB/MinD/ParA nucleotide binding" evidence="10">
    <location>
        <begin position="10"/>
        <end position="185"/>
    </location>
</feature>
<dbReference type="PANTHER" id="PTHR43873:SF1">
    <property type="entry name" value="COBYRINATE A,C-DIAMIDE SYNTHASE"/>
    <property type="match status" value="1"/>
</dbReference>
<organism evidence="12 13">
    <name type="scientific">Blastochloris sulfoviridis</name>
    <dbReference type="NCBI Taxonomy" id="50712"/>
    <lineage>
        <taxon>Bacteria</taxon>
        <taxon>Pseudomonadati</taxon>
        <taxon>Pseudomonadota</taxon>
        <taxon>Alphaproteobacteria</taxon>
        <taxon>Hyphomicrobiales</taxon>
        <taxon>Blastochloridaceae</taxon>
        <taxon>Blastochloris</taxon>
    </lineage>
</organism>
<dbReference type="CDD" id="cd05388">
    <property type="entry name" value="CobB_N"/>
    <property type="match status" value="1"/>
</dbReference>
<comment type="domain">
    <text evidence="9">Comprises of two domains. The C-terminal domain contains the binding site for glutamine and catalyzes the hydrolysis of this substrate to glutamate and ammonia. The N-terminal domain is anticipated to bind ATP and hydrogenobyrinate and catalyzes the ultimate synthesis of the diamide product. The ammonia produced via the glutaminase domain is probably translocated to the adjacent domain via a molecular tunnel, where it reacts with an activated intermediate.</text>
</comment>
<sequence>MSRLLISATHKSSGKTTLTLGLAAALSARGLPVQTFKKGPDYIDPLWHACASGRPCYNLDFNTQSEAEIVATFRRNARGADIAIVEGNKGLHDGLDLEGHDCSAALAKLVAAPVVLVVDATGITRGVAPLVAGYAAFDPKVTIAGVILNKVGSARQEAKLRQVLERYTNVPVLGAVRRNDALAVAERHLGLTTPLETERAAAVIAAAREVVADGVDLDRLIAIAASATLESPVAPAIVEPAPRRDVRIAVARDAAFGFYYADDLDALAQAGADCVFFDTLADARLPAADALLIGGGFPETQAARLSANTALLADIRQAIARGLPVYAECGGLMYLTRSITWRGVTHPMVGAIPADTVMHERPQGHGLVALEETAVSPWPGRLIGATIPAHEFHHAALENVAPDCRFAYRVRRGVGIGGGHDGVVVKNVLASFSHLRNTSRNAWAQRFVAFIREQRTRRALGGTQDVWLAASR</sequence>
<evidence type="ECO:0000259" key="10">
    <source>
        <dbReference type="Pfam" id="PF01656"/>
    </source>
</evidence>
<comment type="pathway">
    <text evidence="9">Cofactor biosynthesis; adenosylcobalamin biosynthesis; cob(II)yrinate a,c-diamide from precorrin-2 (aerobic route): step 9/10.</text>
</comment>
<dbReference type="UniPathway" id="UPA00148">
    <property type="reaction ID" value="UER00220"/>
</dbReference>
<dbReference type="GO" id="GO:0042242">
    <property type="term" value="F:cobyrinic acid a,c-diamide synthase activity"/>
    <property type="evidence" value="ECO:0007669"/>
    <property type="project" value="InterPro"/>
</dbReference>
<feature type="active site" description="Nucleophile" evidence="9">
    <location>
        <position position="329"/>
    </location>
</feature>
<keyword evidence="6 9" id="KW-0067">ATP-binding</keyword>
<dbReference type="InterPro" id="IPR027417">
    <property type="entry name" value="P-loop_NTPase"/>
</dbReference>
<comment type="caution">
    <text evidence="12">The sequence shown here is derived from an EMBL/GenBank/DDBJ whole genome shotgun (WGS) entry which is preliminary data.</text>
</comment>
<dbReference type="Pfam" id="PF07685">
    <property type="entry name" value="GATase_3"/>
    <property type="match status" value="1"/>
</dbReference>
<evidence type="ECO:0000259" key="11">
    <source>
        <dbReference type="Pfam" id="PF07685"/>
    </source>
</evidence>
<dbReference type="SUPFAM" id="SSF52317">
    <property type="entry name" value="Class I glutamine amidotransferase-like"/>
    <property type="match status" value="1"/>
</dbReference>
<evidence type="ECO:0000256" key="1">
    <source>
        <dbReference type="ARBA" id="ARBA00001946"/>
    </source>
</evidence>
<keyword evidence="7 9" id="KW-0460">Magnesium</keyword>
<dbReference type="HAMAP" id="MF_00027">
    <property type="entry name" value="CobB_CbiA"/>
    <property type="match status" value="1"/>
</dbReference>
<evidence type="ECO:0000313" key="12">
    <source>
        <dbReference type="EMBL" id="KAA5602464.1"/>
    </source>
</evidence>
<evidence type="ECO:0000256" key="2">
    <source>
        <dbReference type="ARBA" id="ARBA00006205"/>
    </source>
</evidence>
<dbReference type="PROSITE" id="PS51274">
    <property type="entry name" value="GATASE_COBBQ"/>
    <property type="match status" value="1"/>
</dbReference>
<dbReference type="Proteomes" id="UP000323886">
    <property type="component" value="Unassembled WGS sequence"/>
</dbReference>
<name>A0A5M6I2N5_9HYPH</name>
<keyword evidence="4 9" id="KW-0436">Ligase</keyword>
<evidence type="ECO:0000256" key="7">
    <source>
        <dbReference type="ARBA" id="ARBA00022842"/>
    </source>
</evidence>
<keyword evidence="3 9" id="KW-0169">Cobalamin biosynthesis</keyword>
<dbReference type="InterPro" id="IPR004484">
    <property type="entry name" value="CbiA/CobB_synth"/>
</dbReference>
<dbReference type="Pfam" id="PF01656">
    <property type="entry name" value="CbiA"/>
    <property type="match status" value="1"/>
</dbReference>
<evidence type="ECO:0000256" key="8">
    <source>
        <dbReference type="ARBA" id="ARBA00022962"/>
    </source>
</evidence>
<comment type="catalytic activity">
    <reaction evidence="9">
        <text>hydrogenobyrinate + 2 L-glutamine + 2 ATP + 2 H2O = hydrogenobyrinate a,c-diamide + 2 L-glutamate + 2 ADP + 2 phosphate + 2 H(+)</text>
        <dbReference type="Rhea" id="RHEA:12544"/>
        <dbReference type="ChEBI" id="CHEBI:15377"/>
        <dbReference type="ChEBI" id="CHEBI:15378"/>
        <dbReference type="ChEBI" id="CHEBI:29985"/>
        <dbReference type="ChEBI" id="CHEBI:30616"/>
        <dbReference type="ChEBI" id="CHEBI:43474"/>
        <dbReference type="ChEBI" id="CHEBI:58359"/>
        <dbReference type="ChEBI" id="CHEBI:77873"/>
        <dbReference type="ChEBI" id="CHEBI:77874"/>
        <dbReference type="ChEBI" id="CHEBI:456216"/>
        <dbReference type="EC" id="6.3.5.9"/>
    </reaction>
</comment>
<evidence type="ECO:0000256" key="5">
    <source>
        <dbReference type="ARBA" id="ARBA00022741"/>
    </source>
</evidence>
<dbReference type="CDD" id="cd03130">
    <property type="entry name" value="GATase1_CobB"/>
    <property type="match status" value="1"/>
</dbReference>
<dbReference type="EC" id="6.3.5.9" evidence="9"/>
<dbReference type="InterPro" id="IPR011698">
    <property type="entry name" value="GATase_3"/>
</dbReference>
<comment type="cofactor">
    <cofactor evidence="1 9">
        <name>Mg(2+)</name>
        <dbReference type="ChEBI" id="CHEBI:18420"/>
    </cofactor>
</comment>
<evidence type="ECO:0000313" key="13">
    <source>
        <dbReference type="Proteomes" id="UP000323886"/>
    </source>
</evidence>
<dbReference type="EMBL" id="VWPL01000007">
    <property type="protein sequence ID" value="KAA5602464.1"/>
    <property type="molecule type" value="Genomic_DNA"/>
</dbReference>
<keyword evidence="5 9" id="KW-0547">Nucleotide-binding</keyword>
<dbReference type="Gene3D" id="3.40.50.880">
    <property type="match status" value="1"/>
</dbReference>
<evidence type="ECO:0000256" key="9">
    <source>
        <dbReference type="HAMAP-Rule" id="MF_00027"/>
    </source>
</evidence>
<proteinExistence type="inferred from homology"/>
<dbReference type="InterPro" id="IPR002586">
    <property type="entry name" value="CobQ/CobB/MinD/ParA_Nub-bd_dom"/>
</dbReference>
<comment type="similarity">
    <text evidence="9">Belongs to the CobB/CbiA family.</text>
</comment>
<comment type="miscellaneous">
    <text evidence="9">The a and c carboxylates of hydrogenobyrinate are activated for nucleophilic attack via formation of a phosphorylated intermediate by ATP. CobB catalyzes first the amidation of the c-carboxylate, and then that of the a-carboxylate.</text>
</comment>
<dbReference type="SUPFAM" id="SSF52540">
    <property type="entry name" value="P-loop containing nucleoside triphosphate hydrolases"/>
    <property type="match status" value="1"/>
</dbReference>
<dbReference type="GO" id="GO:0043802">
    <property type="term" value="F:hydrogenobyrinic acid a,c-diamide synthase (glutamine-hydrolysing) activity"/>
    <property type="evidence" value="ECO:0007669"/>
    <property type="project" value="UniProtKB-UniRule"/>
</dbReference>
<dbReference type="AlphaFoldDB" id="A0A5M6I2N5"/>
<feature type="domain" description="CobB/CobQ-like glutamine amidotransferase" evidence="11">
    <location>
        <begin position="247"/>
        <end position="440"/>
    </location>
</feature>
<gene>
    <name evidence="9" type="primary">cobB</name>
    <name evidence="12" type="ORF">F1193_05815</name>
</gene>
<feature type="site" description="Increases nucleophilicity of active site Cys" evidence="9">
    <location>
        <position position="434"/>
    </location>
</feature>
<dbReference type="Gene3D" id="3.40.50.300">
    <property type="entry name" value="P-loop containing nucleotide triphosphate hydrolases"/>
    <property type="match status" value="1"/>
</dbReference>
<accession>A0A5M6I2N5</accession>
<dbReference type="InterPro" id="IPR029062">
    <property type="entry name" value="Class_I_gatase-like"/>
</dbReference>
<dbReference type="PANTHER" id="PTHR43873">
    <property type="entry name" value="COBYRINATE A,C-DIAMIDE SYNTHASE"/>
    <property type="match status" value="1"/>
</dbReference>
<comment type="similarity">
    <text evidence="2">Belongs to the CobB/CobQ family. CobQ subfamily.</text>
</comment>
<dbReference type="NCBIfam" id="TIGR00379">
    <property type="entry name" value="cobB"/>
    <property type="match status" value="1"/>
</dbReference>
<evidence type="ECO:0000256" key="6">
    <source>
        <dbReference type="ARBA" id="ARBA00022840"/>
    </source>
</evidence>
<dbReference type="GO" id="GO:0009236">
    <property type="term" value="P:cobalamin biosynthetic process"/>
    <property type="evidence" value="ECO:0007669"/>
    <property type="project" value="UniProtKB-UniRule"/>
</dbReference>